<comment type="caution">
    <text evidence="3">The sequence shown here is derived from an EMBL/GenBank/DDBJ whole genome shotgun (WGS) entry which is preliminary data.</text>
</comment>
<dbReference type="EMBL" id="PXOG01000011">
    <property type="protein sequence ID" value="RGP81444.1"/>
    <property type="molecule type" value="Genomic_DNA"/>
</dbReference>
<dbReference type="InterPro" id="IPR010730">
    <property type="entry name" value="HET"/>
</dbReference>
<feature type="compositionally biased region" description="Basic and acidic residues" evidence="1">
    <location>
        <begin position="639"/>
        <end position="648"/>
    </location>
</feature>
<dbReference type="PANTHER" id="PTHR24148:SF64">
    <property type="entry name" value="HETEROKARYON INCOMPATIBILITY DOMAIN-CONTAINING PROTEIN"/>
    <property type="match status" value="1"/>
</dbReference>
<dbReference type="OrthoDB" id="3553147at2759"/>
<keyword evidence="4" id="KW-1185">Reference proteome</keyword>
<evidence type="ECO:0000313" key="4">
    <source>
        <dbReference type="Proteomes" id="UP000266234"/>
    </source>
</evidence>
<feature type="compositionally biased region" description="Basic residues" evidence="1">
    <location>
        <begin position="649"/>
        <end position="658"/>
    </location>
</feature>
<sequence>MACSALAITTSLFVTYQEDVLKDYGFLHNIANSVVNHLVPPKLIEPPISQNGTIYKPITHDNEIRLLILEPGAPGDGLECNLVHAQLCWRTKYEALSYHWGDATVKRQMNCSGCDIDITVNLHNALSDLRLPDRQRVLWVDQLCINQEEINEKEKQISLMGSIYSQALQVLIYLGKADQSSCGAIESIRYLDRKLTHVYLQDYFLKFRPFGIGLQWLYLLPSPSIPDGNMNWDQIFNLLQLPWFQRTWVIQEAVLPKNAHVICGDQSIPWPLFERVILNLTYCFDEVPEIYSALYTIRSLDLLSNSRWTRHSVKSKSLQRRAMILGNRGGNPKLLDLIAVSSSYMCSDPRDKVYGMLGVTSQNTGSYLLKPDYSLSPERVYRNFVLWEILENRSLRVFGLISDKGWRSYTYPSWVPNLEKLNPQHSLTGVGCKFDRFDASAGQIVEARASDDNKKLHLRGKIIDEIHTIGKEIFKRSELPTGWALETWKINIGMLKEAMVIWLAAKKRSAHGHAATRKVGDGFNGELHHAKGGQADHVSPNWEPAIFTPSLSEVTPLIRTSIVGDGAKPLATMIDNGYDTLFIWCVNMLQNAALSRRFAGTNTGLLGLQSSNWPIFHPDVKVTKDKDFRRHFKQYREDNRSWTKEDKKKQKKKKKKNKNNQEEIDSVLSPGFLRNTFIVIPTELIPPQPQTRAR</sequence>
<evidence type="ECO:0000256" key="1">
    <source>
        <dbReference type="SAM" id="MobiDB-lite"/>
    </source>
</evidence>
<proteinExistence type="predicted"/>
<feature type="domain" description="Heterokaryon incompatibility" evidence="2">
    <location>
        <begin position="93"/>
        <end position="252"/>
    </location>
</feature>
<dbReference type="Pfam" id="PF06985">
    <property type="entry name" value="HET"/>
    <property type="match status" value="1"/>
</dbReference>
<evidence type="ECO:0000313" key="3">
    <source>
        <dbReference type="EMBL" id="RGP81444.1"/>
    </source>
</evidence>
<dbReference type="InterPro" id="IPR052895">
    <property type="entry name" value="HetReg/Transcr_Mod"/>
</dbReference>
<accession>A0A395T9M5</accession>
<feature type="region of interest" description="Disordered" evidence="1">
    <location>
        <begin position="639"/>
        <end position="665"/>
    </location>
</feature>
<dbReference type="PANTHER" id="PTHR24148">
    <property type="entry name" value="ANKYRIN REPEAT DOMAIN-CONTAINING PROTEIN 39 HOMOLOG-RELATED"/>
    <property type="match status" value="1"/>
</dbReference>
<dbReference type="AlphaFoldDB" id="A0A395T9M5"/>
<protein>
    <submittedName>
        <fullName evidence="3">Heterokaryon incompatibility protein</fullName>
    </submittedName>
</protein>
<reference evidence="3 4" key="1">
    <citation type="journal article" date="2018" name="PLoS Pathog.">
        <title>Evolution of structural diversity of trichothecenes, a family of toxins produced by plant pathogenic and entomopathogenic fungi.</title>
        <authorList>
            <person name="Proctor R.H."/>
            <person name="McCormick S.P."/>
            <person name="Kim H.S."/>
            <person name="Cardoza R.E."/>
            <person name="Stanley A.M."/>
            <person name="Lindo L."/>
            <person name="Kelly A."/>
            <person name="Brown D.W."/>
            <person name="Lee T."/>
            <person name="Vaughan M.M."/>
            <person name="Alexander N.J."/>
            <person name="Busman M."/>
            <person name="Gutierrez S."/>
        </authorList>
    </citation>
    <scope>NUCLEOTIDE SEQUENCE [LARGE SCALE GENOMIC DNA]</scope>
    <source>
        <strain evidence="3 4">NRRL 20695</strain>
    </source>
</reference>
<name>A0A395T9M5_9HYPO</name>
<dbReference type="Proteomes" id="UP000266234">
    <property type="component" value="Unassembled WGS sequence"/>
</dbReference>
<gene>
    <name evidence="3" type="ORF">FLONG3_589</name>
</gene>
<organism evidence="3 4">
    <name type="scientific">Fusarium longipes</name>
    <dbReference type="NCBI Taxonomy" id="694270"/>
    <lineage>
        <taxon>Eukaryota</taxon>
        <taxon>Fungi</taxon>
        <taxon>Dikarya</taxon>
        <taxon>Ascomycota</taxon>
        <taxon>Pezizomycotina</taxon>
        <taxon>Sordariomycetes</taxon>
        <taxon>Hypocreomycetidae</taxon>
        <taxon>Hypocreales</taxon>
        <taxon>Nectriaceae</taxon>
        <taxon>Fusarium</taxon>
    </lineage>
</organism>
<evidence type="ECO:0000259" key="2">
    <source>
        <dbReference type="Pfam" id="PF06985"/>
    </source>
</evidence>